<dbReference type="EMBL" id="CP133659">
    <property type="protein sequence ID" value="WMW64406.1"/>
    <property type="molecule type" value="Genomic_DNA"/>
</dbReference>
<organism evidence="2 3">
    <name type="scientific">Nitratidesulfovibrio liaohensis</name>
    <dbReference type="NCBI Taxonomy" id="2604158"/>
    <lineage>
        <taxon>Bacteria</taxon>
        <taxon>Pseudomonadati</taxon>
        <taxon>Thermodesulfobacteriota</taxon>
        <taxon>Desulfovibrionia</taxon>
        <taxon>Desulfovibrionales</taxon>
        <taxon>Desulfovibrionaceae</taxon>
        <taxon>Nitratidesulfovibrio</taxon>
    </lineage>
</organism>
<dbReference type="Proteomes" id="UP001180616">
    <property type="component" value="Chromosome"/>
</dbReference>
<proteinExistence type="predicted"/>
<sequence length="523" mass="57028">MADGMDNETRKATLGERLHNAVTASVSSVLGVFAPVAALRYAAGRDAMLSYAAATRKGPNGRWRPKDGKPDLLITRDRKLVQARARAMIKNNPNMGGAIEKIVDNVVFGGIWPQVQLYDATGTRDKATNSRIEGEFREWAVAVDWVEKQQLAVRHLWMDGAYIIHHVLDNDLLREGLVPYRPELLTYDAIDPGVHGRQPNGNIALWGQEFSPDGKRVGLHIRKQDPLSAVSFSAETVFIPSQWCTLVMPQRWIGQTQPMSWMAAVLMTLHDFDEYLSSERIAARLAAAFGIFIKRPQTDLGGNALNGLPGGAVSGGAGTDGSPILAGKFIESGRIDSLPPGADIAVAKSDRPGTTFGPYTSNALRMVSAGLRMSAEAFSNDYTESTYASARSGSLEERRSYRSQQFLLGARHNAPIWRKWCWVRATFGMGDEGRGKPIPMRDQLPGWQWVDPKNDAQAAEIRIKNILDTRRGLCAESGLDFDDVVDGQQEEGTQIRGAGLNPEPWAGSGTSTGANDAAQDAGQ</sequence>
<protein>
    <submittedName>
        <fullName evidence="2">Phage portal protein</fullName>
    </submittedName>
</protein>
<keyword evidence="3" id="KW-1185">Reference proteome</keyword>
<evidence type="ECO:0000256" key="1">
    <source>
        <dbReference type="SAM" id="MobiDB-lite"/>
    </source>
</evidence>
<dbReference type="Pfam" id="PF05136">
    <property type="entry name" value="Phage_portal_2"/>
    <property type="match status" value="1"/>
</dbReference>
<dbReference type="RefSeq" id="WP_309540499.1">
    <property type="nucleotide sequence ID" value="NZ_CP133659.1"/>
</dbReference>
<name>A0ABY9QXY8_9BACT</name>
<dbReference type="NCBIfam" id="TIGR01539">
    <property type="entry name" value="portal_lambda"/>
    <property type="match status" value="1"/>
</dbReference>
<feature type="region of interest" description="Disordered" evidence="1">
    <location>
        <begin position="489"/>
        <end position="523"/>
    </location>
</feature>
<reference evidence="2" key="1">
    <citation type="submission" date="2023-09" db="EMBL/GenBank/DDBJ databases">
        <authorList>
            <consortium name="CW5 consortium"/>
            <person name="Lu C.-W."/>
        </authorList>
    </citation>
    <scope>NUCLEOTIDE SEQUENCE</scope>
    <source>
        <strain evidence="2">KPS</strain>
    </source>
</reference>
<accession>A0ABY9QXY8</accession>
<evidence type="ECO:0000313" key="2">
    <source>
        <dbReference type="EMBL" id="WMW64406.1"/>
    </source>
</evidence>
<gene>
    <name evidence="2" type="ORF">KPS_002418</name>
</gene>
<dbReference type="InterPro" id="IPR006429">
    <property type="entry name" value="Phage_lambda_portal"/>
</dbReference>
<evidence type="ECO:0000313" key="3">
    <source>
        <dbReference type="Proteomes" id="UP001180616"/>
    </source>
</evidence>